<dbReference type="EMBL" id="UINC01117219">
    <property type="protein sequence ID" value="SVC89495.1"/>
    <property type="molecule type" value="Genomic_DNA"/>
</dbReference>
<protein>
    <submittedName>
        <fullName evidence="1">Uncharacterized protein</fullName>
    </submittedName>
</protein>
<dbReference type="Gene3D" id="1.25.40.10">
    <property type="entry name" value="Tetratricopeptide repeat domain"/>
    <property type="match status" value="1"/>
</dbReference>
<dbReference type="SMART" id="SM00028">
    <property type="entry name" value="TPR"/>
    <property type="match status" value="4"/>
</dbReference>
<dbReference type="PROSITE" id="PS50005">
    <property type="entry name" value="TPR"/>
    <property type="match status" value="3"/>
</dbReference>
<dbReference type="Pfam" id="PF14559">
    <property type="entry name" value="TPR_19"/>
    <property type="match status" value="1"/>
</dbReference>
<dbReference type="PANTHER" id="PTHR12558:SF47">
    <property type="entry name" value="LIPOPOLYSACCHARIDE ASSEMBLY PROTEIN B"/>
    <property type="match status" value="1"/>
</dbReference>
<feature type="non-terminal residue" evidence="1">
    <location>
        <position position="1"/>
    </location>
</feature>
<dbReference type="Pfam" id="PF13181">
    <property type="entry name" value="TPR_8"/>
    <property type="match status" value="1"/>
</dbReference>
<organism evidence="1">
    <name type="scientific">marine metagenome</name>
    <dbReference type="NCBI Taxonomy" id="408172"/>
    <lineage>
        <taxon>unclassified sequences</taxon>
        <taxon>metagenomes</taxon>
        <taxon>ecological metagenomes</taxon>
    </lineage>
</organism>
<proteinExistence type="predicted"/>
<sequence length="198" mass="22798">EKVVELDQNAVEPYLRLAWIYSNRRMFDQAEPYLQAAIQKSPDLTLPYHGLAEIYVQQGKLEKAIETYHQLTKIDQDDLDAWLELGNLQIHFKKINAAIYAFQQALKTNSNCDQAYQGIARIYANQEVYPDLAETFAAKAVKIDPSASNLSTFSYVYFKNGKYGKAKELILRAIDIEPKNQAYQTQLQDIQNVRQNEQ</sequence>
<dbReference type="InterPro" id="IPR019734">
    <property type="entry name" value="TPR_rpt"/>
</dbReference>
<gene>
    <name evidence="1" type="ORF">METZ01_LOCUS342349</name>
</gene>
<dbReference type="InterPro" id="IPR011990">
    <property type="entry name" value="TPR-like_helical_dom_sf"/>
</dbReference>
<evidence type="ECO:0000313" key="1">
    <source>
        <dbReference type="EMBL" id="SVC89495.1"/>
    </source>
</evidence>
<accession>A0A382QXA6</accession>
<dbReference type="PANTHER" id="PTHR12558">
    <property type="entry name" value="CELL DIVISION CYCLE 16,23,27"/>
    <property type="match status" value="1"/>
</dbReference>
<dbReference type="SUPFAM" id="SSF48452">
    <property type="entry name" value="TPR-like"/>
    <property type="match status" value="1"/>
</dbReference>
<name>A0A382QXA6_9ZZZZ</name>
<reference evidence="1" key="1">
    <citation type="submission" date="2018-05" db="EMBL/GenBank/DDBJ databases">
        <authorList>
            <person name="Lanie J.A."/>
            <person name="Ng W.-L."/>
            <person name="Kazmierczak K.M."/>
            <person name="Andrzejewski T.M."/>
            <person name="Davidsen T.M."/>
            <person name="Wayne K.J."/>
            <person name="Tettelin H."/>
            <person name="Glass J.I."/>
            <person name="Rusch D."/>
            <person name="Podicherti R."/>
            <person name="Tsui H.-C.T."/>
            <person name="Winkler M.E."/>
        </authorList>
    </citation>
    <scope>NUCLEOTIDE SEQUENCE</scope>
</reference>
<dbReference type="AlphaFoldDB" id="A0A382QXA6"/>